<evidence type="ECO:0000313" key="12">
    <source>
        <dbReference type="Proteomes" id="UP000619457"/>
    </source>
</evidence>
<keyword evidence="1" id="KW-0227">DNA damage</keyword>
<comment type="caution">
    <text evidence="11">The sequence shown here is derived from an EMBL/GenBank/DDBJ whole genome shotgun (WGS) entry which is preliminary data.</text>
</comment>
<protein>
    <recommendedName>
        <fullName evidence="7">Excinuclease cho</fullName>
    </recommendedName>
    <alternativeName>
        <fullName evidence="9">Endonuclease cho</fullName>
    </alternativeName>
    <alternativeName>
        <fullName evidence="8">UvrC homolog protein</fullName>
    </alternativeName>
</protein>
<dbReference type="InterPro" id="IPR050066">
    <property type="entry name" value="UvrABC_protein_C"/>
</dbReference>
<sequence length="268" mass="30945">MPEERLQNIIASIPAGVIGVYFFLDANDRILYIGKSIDIRKRLQQHFNNTSRKSLRMRNQVVRVIYENMGSELLALLRESEQIKTIKPLFNRALRRSVFLYGLYHELNKQGYIRLFIDKIDSDSREIMAFTSRAEAKAYLFRITEKHQLCQKINGLYPSRAACFHYSIKLCMGACIGKEATEEYNSRALAYIDSIILPNEDQLILLPGREKGERAAVLIEKGIYRGYGFFKGRKPSPSKLAAIIIPKSNNRDSQRFIKAFLRKQDITV</sequence>
<dbReference type="GO" id="GO:0009432">
    <property type="term" value="P:SOS response"/>
    <property type="evidence" value="ECO:0007669"/>
    <property type="project" value="UniProtKB-KW"/>
</dbReference>
<reference evidence="11" key="1">
    <citation type="journal article" date="2014" name="Int. J. Syst. Evol. Microbiol.">
        <title>Complete genome sequence of Corynebacterium casei LMG S-19264T (=DSM 44701T), isolated from a smear-ripened cheese.</title>
        <authorList>
            <consortium name="US DOE Joint Genome Institute (JGI-PGF)"/>
            <person name="Walter F."/>
            <person name="Albersmeier A."/>
            <person name="Kalinowski J."/>
            <person name="Ruckert C."/>
        </authorList>
    </citation>
    <scope>NUCLEOTIDE SEQUENCE</scope>
    <source>
        <strain evidence="11">KCTC 12368</strain>
    </source>
</reference>
<evidence type="ECO:0000256" key="3">
    <source>
        <dbReference type="ARBA" id="ARBA00022801"/>
    </source>
</evidence>
<keyword evidence="12" id="KW-1185">Reference proteome</keyword>
<dbReference type="Proteomes" id="UP000619457">
    <property type="component" value="Unassembled WGS sequence"/>
</dbReference>
<dbReference type="PROSITE" id="PS50164">
    <property type="entry name" value="GIY_YIG"/>
    <property type="match status" value="1"/>
</dbReference>
<accession>A0A918Q3V4</accession>
<dbReference type="SUPFAM" id="SSF82771">
    <property type="entry name" value="GIY-YIG endonuclease"/>
    <property type="match status" value="1"/>
</dbReference>
<dbReference type="EMBL" id="BMWX01000004">
    <property type="protein sequence ID" value="GGZ32096.1"/>
    <property type="molecule type" value="Genomic_DNA"/>
</dbReference>
<evidence type="ECO:0000259" key="10">
    <source>
        <dbReference type="PROSITE" id="PS50164"/>
    </source>
</evidence>
<feature type="domain" description="GIY-YIG" evidence="10">
    <location>
        <begin position="16"/>
        <end position="92"/>
    </location>
</feature>
<dbReference type="Pfam" id="PF01541">
    <property type="entry name" value="GIY-YIG"/>
    <property type="match status" value="1"/>
</dbReference>
<reference evidence="11" key="2">
    <citation type="submission" date="2020-09" db="EMBL/GenBank/DDBJ databases">
        <authorList>
            <person name="Sun Q."/>
            <person name="Kim S."/>
        </authorList>
    </citation>
    <scope>NUCLEOTIDE SEQUENCE</scope>
    <source>
        <strain evidence="11">KCTC 12368</strain>
    </source>
</reference>
<keyword evidence="6" id="KW-0742">SOS response</keyword>
<evidence type="ECO:0000256" key="7">
    <source>
        <dbReference type="ARBA" id="ARBA00040756"/>
    </source>
</evidence>
<dbReference type="GO" id="GO:0004518">
    <property type="term" value="F:nuclease activity"/>
    <property type="evidence" value="ECO:0007669"/>
    <property type="project" value="UniProtKB-KW"/>
</dbReference>
<dbReference type="InterPro" id="IPR047296">
    <property type="entry name" value="GIY-YIG_UvrC_Cho"/>
</dbReference>
<keyword evidence="4" id="KW-0267">Excision nuclease</keyword>
<dbReference type="SMART" id="SM00465">
    <property type="entry name" value="GIYc"/>
    <property type="match status" value="1"/>
</dbReference>
<evidence type="ECO:0000256" key="4">
    <source>
        <dbReference type="ARBA" id="ARBA00022881"/>
    </source>
</evidence>
<evidence type="ECO:0000313" key="11">
    <source>
        <dbReference type="EMBL" id="GGZ32096.1"/>
    </source>
</evidence>
<evidence type="ECO:0000256" key="6">
    <source>
        <dbReference type="ARBA" id="ARBA00023236"/>
    </source>
</evidence>
<dbReference type="Gene3D" id="3.40.1440.10">
    <property type="entry name" value="GIY-YIG endonuclease"/>
    <property type="match status" value="1"/>
</dbReference>
<dbReference type="InterPro" id="IPR000305">
    <property type="entry name" value="GIY-YIG_endonuc"/>
</dbReference>
<evidence type="ECO:0000256" key="9">
    <source>
        <dbReference type="ARBA" id="ARBA00042732"/>
    </source>
</evidence>
<dbReference type="GO" id="GO:0016787">
    <property type="term" value="F:hydrolase activity"/>
    <property type="evidence" value="ECO:0007669"/>
    <property type="project" value="UniProtKB-KW"/>
</dbReference>
<gene>
    <name evidence="11" type="ORF">GCM10007049_26870</name>
</gene>
<dbReference type="InterPro" id="IPR035901">
    <property type="entry name" value="GIY-YIG_endonuc_sf"/>
</dbReference>
<keyword evidence="5" id="KW-0234">DNA repair</keyword>
<dbReference type="GO" id="GO:0009380">
    <property type="term" value="C:excinuclease repair complex"/>
    <property type="evidence" value="ECO:0007669"/>
    <property type="project" value="TreeGrafter"/>
</dbReference>
<keyword evidence="3" id="KW-0378">Hydrolase</keyword>
<dbReference type="RefSeq" id="WP_018474914.1">
    <property type="nucleotide sequence ID" value="NZ_BMWX01000004.1"/>
</dbReference>
<name>A0A918Q3V4_9BACT</name>
<dbReference type="AlphaFoldDB" id="A0A918Q3V4"/>
<evidence type="ECO:0000256" key="2">
    <source>
        <dbReference type="ARBA" id="ARBA00022769"/>
    </source>
</evidence>
<keyword evidence="2" id="KW-0228">DNA excision</keyword>
<dbReference type="GO" id="GO:0006289">
    <property type="term" value="P:nucleotide-excision repair"/>
    <property type="evidence" value="ECO:0007669"/>
    <property type="project" value="InterPro"/>
</dbReference>
<proteinExistence type="predicted"/>
<organism evidence="11 12">
    <name type="scientific">Echinicola pacifica</name>
    <dbReference type="NCBI Taxonomy" id="346377"/>
    <lineage>
        <taxon>Bacteria</taxon>
        <taxon>Pseudomonadati</taxon>
        <taxon>Bacteroidota</taxon>
        <taxon>Cytophagia</taxon>
        <taxon>Cytophagales</taxon>
        <taxon>Cyclobacteriaceae</taxon>
        <taxon>Echinicola</taxon>
    </lineage>
</organism>
<dbReference type="PANTHER" id="PTHR30562:SF10">
    <property type="entry name" value="EXCINUCLEASE CHO"/>
    <property type="match status" value="1"/>
</dbReference>
<evidence type="ECO:0000256" key="8">
    <source>
        <dbReference type="ARBA" id="ARBA00042138"/>
    </source>
</evidence>
<dbReference type="PANTHER" id="PTHR30562">
    <property type="entry name" value="UVRC/OXIDOREDUCTASE"/>
    <property type="match status" value="1"/>
</dbReference>
<dbReference type="CDD" id="cd10434">
    <property type="entry name" value="GIY-YIG_UvrC_Cho"/>
    <property type="match status" value="1"/>
</dbReference>
<evidence type="ECO:0000256" key="5">
    <source>
        <dbReference type="ARBA" id="ARBA00023204"/>
    </source>
</evidence>
<evidence type="ECO:0000256" key="1">
    <source>
        <dbReference type="ARBA" id="ARBA00022763"/>
    </source>
</evidence>